<proteinExistence type="predicted"/>
<sequence length="82" mass="9313">MYSVPKLPAADHGLPSKPRLMCSYDGHIFPSPHKMSLCYVGDETCPFTLKYQLHIEDLDSLITVSTDEDLGNMIDDHDRIIY</sequence>
<evidence type="ECO:0000313" key="2">
    <source>
        <dbReference type="EMBL" id="OWM68929.1"/>
    </source>
</evidence>
<name>A0A218W8V6_PUNGR</name>
<dbReference type="InterPro" id="IPR053198">
    <property type="entry name" value="Gynoecium_Dev_Regulator"/>
</dbReference>
<dbReference type="SUPFAM" id="SSF54277">
    <property type="entry name" value="CAD &amp; PB1 domains"/>
    <property type="match status" value="1"/>
</dbReference>
<dbReference type="InterPro" id="IPR000270">
    <property type="entry name" value="PB1_dom"/>
</dbReference>
<protein>
    <recommendedName>
        <fullName evidence="1">PB1 domain-containing protein</fullName>
    </recommendedName>
</protein>
<dbReference type="EMBL" id="MTKT01004939">
    <property type="protein sequence ID" value="OWM68929.1"/>
    <property type="molecule type" value="Genomic_DNA"/>
</dbReference>
<reference evidence="3" key="1">
    <citation type="journal article" date="2017" name="Plant J.">
        <title>The pomegranate (Punica granatum L.) genome and the genomics of punicalagin biosynthesis.</title>
        <authorList>
            <person name="Qin G."/>
            <person name="Xu C."/>
            <person name="Ming R."/>
            <person name="Tang H."/>
            <person name="Guyot R."/>
            <person name="Kramer E.M."/>
            <person name="Hu Y."/>
            <person name="Yi X."/>
            <person name="Qi Y."/>
            <person name="Xu X."/>
            <person name="Gao Z."/>
            <person name="Pan H."/>
            <person name="Jian J."/>
            <person name="Tian Y."/>
            <person name="Yue Z."/>
            <person name="Xu Y."/>
        </authorList>
    </citation>
    <scope>NUCLEOTIDE SEQUENCE [LARGE SCALE GENOMIC DNA]</scope>
    <source>
        <strain evidence="3">cv. Dabenzi</strain>
    </source>
</reference>
<organism evidence="2 3">
    <name type="scientific">Punica granatum</name>
    <name type="common">Pomegranate</name>
    <dbReference type="NCBI Taxonomy" id="22663"/>
    <lineage>
        <taxon>Eukaryota</taxon>
        <taxon>Viridiplantae</taxon>
        <taxon>Streptophyta</taxon>
        <taxon>Embryophyta</taxon>
        <taxon>Tracheophyta</taxon>
        <taxon>Spermatophyta</taxon>
        <taxon>Magnoliopsida</taxon>
        <taxon>eudicotyledons</taxon>
        <taxon>Gunneridae</taxon>
        <taxon>Pentapetalae</taxon>
        <taxon>rosids</taxon>
        <taxon>malvids</taxon>
        <taxon>Myrtales</taxon>
        <taxon>Lythraceae</taxon>
        <taxon>Punica</taxon>
    </lineage>
</organism>
<feature type="domain" description="PB1" evidence="1">
    <location>
        <begin position="46"/>
        <end position="79"/>
    </location>
</feature>
<dbReference type="Pfam" id="PF00564">
    <property type="entry name" value="PB1"/>
    <property type="match status" value="1"/>
</dbReference>
<accession>A0A218W8V6</accession>
<comment type="caution">
    <text evidence="2">The sequence shown here is derived from an EMBL/GenBank/DDBJ whole genome shotgun (WGS) entry which is preliminary data.</text>
</comment>
<dbReference type="AlphaFoldDB" id="A0A218W8V6"/>
<dbReference type="PANTHER" id="PTHR31066:SF27">
    <property type="entry name" value="EXPRESSED PROTEIN"/>
    <property type="match status" value="1"/>
</dbReference>
<evidence type="ECO:0000313" key="3">
    <source>
        <dbReference type="Proteomes" id="UP000197138"/>
    </source>
</evidence>
<gene>
    <name evidence="2" type="ORF">CDL15_Pgr025116</name>
</gene>
<evidence type="ECO:0000259" key="1">
    <source>
        <dbReference type="Pfam" id="PF00564"/>
    </source>
</evidence>
<dbReference type="PANTHER" id="PTHR31066">
    <property type="entry name" value="OS05G0427100 PROTEIN-RELATED"/>
    <property type="match status" value="1"/>
</dbReference>
<dbReference type="Proteomes" id="UP000197138">
    <property type="component" value="Unassembled WGS sequence"/>
</dbReference>